<sequence length="548" mass="56704">MRFFLPERRGSAASWSAALGGVLAIAAGFLVALVPTASAEDSMTDLGAFAYGGDLVVGGDRVAVSIDDRIVITGTTGEIQGTVTGLSGAIGLAMTPDGTHLYTALRGSNEVAEIDTATRQITRRFDLAAHPCPSTLALTGERLWVGYSGCGADGVLGLDLSVAAPEPSPFEVPLKAGPYLAAAGNTLVVGEGAGSPADLFVYDVSGSAPVLRGEIDGHAYGNHRLEDVAVTSDGQHIVSAFAVPYSFDVWDATTLTRVRGHEGPEFDGWPVAVAISSDGAHIAGGRHTGLEMTLYDAASGAKIYAEDTPVGEVVSGSVAFSGRDVFSLLKSSTDRLYLWRLHDVTLPESTLTLTSEPGGTAHQPLTMTGRLAFADGTAPGTHPLVVTRTLPDGTSAELPGVTTAADGDFAITDTPPVGGLITYTARWKGNEEHRWSNASVTAAVRHGAVLTLTGPTSEVVGKPLVFSGVLQPQGTAVPRNSRVIVQRTLNADGGGTVAWSARINNDGSYRFTDTPDAGEYTYTVRWSGNPAIGPAQAGQVVTVHEPNG</sequence>
<dbReference type="EMBL" id="BOOJ01000022">
    <property type="protein sequence ID" value="GIH91645.1"/>
    <property type="molecule type" value="Genomic_DNA"/>
</dbReference>
<proteinExistence type="predicted"/>
<protein>
    <recommendedName>
        <fullName evidence="3">40-residue YVTN family beta-propeller repeat-containing protein</fullName>
    </recommendedName>
</protein>
<comment type="caution">
    <text evidence="1">The sequence shown here is derived from an EMBL/GenBank/DDBJ whole genome shotgun (WGS) entry which is preliminary data.</text>
</comment>
<keyword evidence="2" id="KW-1185">Reference proteome</keyword>
<accession>A0A8J3SFP3</accession>
<organism evidence="1 2">
    <name type="scientific">Planobispora siamensis</name>
    <dbReference type="NCBI Taxonomy" id="936338"/>
    <lineage>
        <taxon>Bacteria</taxon>
        <taxon>Bacillati</taxon>
        <taxon>Actinomycetota</taxon>
        <taxon>Actinomycetes</taxon>
        <taxon>Streptosporangiales</taxon>
        <taxon>Streptosporangiaceae</taxon>
        <taxon>Planobispora</taxon>
    </lineage>
</organism>
<dbReference type="InterPro" id="IPR011047">
    <property type="entry name" value="Quinoprotein_ADH-like_sf"/>
</dbReference>
<gene>
    <name evidence="1" type="ORF">Psi01_22750</name>
</gene>
<dbReference type="Proteomes" id="UP000619788">
    <property type="component" value="Unassembled WGS sequence"/>
</dbReference>
<evidence type="ECO:0000313" key="1">
    <source>
        <dbReference type="EMBL" id="GIH91645.1"/>
    </source>
</evidence>
<evidence type="ECO:0008006" key="3">
    <source>
        <dbReference type="Google" id="ProtNLM"/>
    </source>
</evidence>
<evidence type="ECO:0000313" key="2">
    <source>
        <dbReference type="Proteomes" id="UP000619788"/>
    </source>
</evidence>
<name>A0A8J3SFP3_9ACTN</name>
<dbReference type="SUPFAM" id="SSF50998">
    <property type="entry name" value="Quinoprotein alcohol dehydrogenase-like"/>
    <property type="match status" value="1"/>
</dbReference>
<dbReference type="Gene3D" id="2.130.10.10">
    <property type="entry name" value="YVTN repeat-like/Quinoprotein amine dehydrogenase"/>
    <property type="match status" value="2"/>
</dbReference>
<dbReference type="InterPro" id="IPR015943">
    <property type="entry name" value="WD40/YVTN_repeat-like_dom_sf"/>
</dbReference>
<reference evidence="1 2" key="1">
    <citation type="submission" date="2021-01" db="EMBL/GenBank/DDBJ databases">
        <title>Whole genome shotgun sequence of Planobispora siamensis NBRC 107568.</title>
        <authorList>
            <person name="Komaki H."/>
            <person name="Tamura T."/>
        </authorList>
    </citation>
    <scope>NUCLEOTIDE SEQUENCE [LARGE SCALE GENOMIC DNA]</scope>
    <source>
        <strain evidence="1 2">NBRC 107568</strain>
    </source>
</reference>
<dbReference type="AlphaFoldDB" id="A0A8J3SFP3"/>